<protein>
    <recommendedName>
        <fullName evidence="4">DUF4199 domain-containing protein</fullName>
    </recommendedName>
</protein>
<dbReference type="Pfam" id="PF13858">
    <property type="entry name" value="DUF4199"/>
    <property type="match status" value="1"/>
</dbReference>
<proteinExistence type="predicted"/>
<evidence type="ECO:0008006" key="4">
    <source>
        <dbReference type="Google" id="ProtNLM"/>
    </source>
</evidence>
<organism evidence="2 3">
    <name type="scientific">Mucilaginibacter pineti</name>
    <dbReference type="NCBI Taxonomy" id="1391627"/>
    <lineage>
        <taxon>Bacteria</taxon>
        <taxon>Pseudomonadati</taxon>
        <taxon>Bacteroidota</taxon>
        <taxon>Sphingobacteriia</taxon>
        <taxon>Sphingobacteriales</taxon>
        <taxon>Sphingobacteriaceae</taxon>
        <taxon>Mucilaginibacter</taxon>
    </lineage>
</organism>
<dbReference type="InterPro" id="IPR025250">
    <property type="entry name" value="DUF4199"/>
</dbReference>
<feature type="transmembrane region" description="Helical" evidence="1">
    <location>
        <begin position="7"/>
        <end position="30"/>
    </location>
</feature>
<keyword evidence="1" id="KW-0812">Transmembrane</keyword>
<keyword evidence="1" id="KW-1133">Transmembrane helix</keyword>
<dbReference type="EMBL" id="FNAI01000001">
    <property type="protein sequence ID" value="SDD31651.1"/>
    <property type="molecule type" value="Genomic_DNA"/>
</dbReference>
<sequence length="178" mass="19871">MKKNVLTFGLIAGLIVTIVMVTTSLMLYTANYECNMYVGYASMIIAFSMIFVAVKNYRDKYNGGMVSFGKALLIGLYVTLIASTVYVVAWLIDYHFFVPDFMDKYAEHVIQATKTSGASAQEVAKQVKEMGAYKEMYKNPVFIILLTYMEILPVGLVITLITALILKRNPDKTVLAAN</sequence>
<reference evidence="2 3" key="1">
    <citation type="submission" date="2016-10" db="EMBL/GenBank/DDBJ databases">
        <authorList>
            <person name="de Groot N.N."/>
        </authorList>
    </citation>
    <scope>NUCLEOTIDE SEQUENCE [LARGE SCALE GENOMIC DNA]</scope>
    <source>
        <strain evidence="2 3">47C3B</strain>
    </source>
</reference>
<evidence type="ECO:0000256" key="1">
    <source>
        <dbReference type="SAM" id="Phobius"/>
    </source>
</evidence>
<dbReference type="OrthoDB" id="6384283at2"/>
<dbReference type="Proteomes" id="UP000199072">
    <property type="component" value="Unassembled WGS sequence"/>
</dbReference>
<name>A0A1G6TRI8_9SPHI</name>
<dbReference type="AlphaFoldDB" id="A0A1G6TRI8"/>
<evidence type="ECO:0000313" key="2">
    <source>
        <dbReference type="EMBL" id="SDD31651.1"/>
    </source>
</evidence>
<dbReference type="RefSeq" id="WP_091143347.1">
    <property type="nucleotide sequence ID" value="NZ_FNAI01000001.1"/>
</dbReference>
<feature type="transmembrane region" description="Helical" evidence="1">
    <location>
        <begin position="36"/>
        <end position="54"/>
    </location>
</feature>
<gene>
    <name evidence="2" type="ORF">SAMN05216464_101387</name>
</gene>
<keyword evidence="1" id="KW-0472">Membrane</keyword>
<feature type="transmembrane region" description="Helical" evidence="1">
    <location>
        <begin position="141"/>
        <end position="166"/>
    </location>
</feature>
<feature type="transmembrane region" description="Helical" evidence="1">
    <location>
        <begin position="74"/>
        <end position="92"/>
    </location>
</feature>
<evidence type="ECO:0000313" key="3">
    <source>
        <dbReference type="Proteomes" id="UP000199072"/>
    </source>
</evidence>
<dbReference type="STRING" id="1391627.SAMN05216464_101387"/>
<accession>A0A1G6TRI8</accession>
<keyword evidence="3" id="KW-1185">Reference proteome</keyword>